<protein>
    <submittedName>
        <fullName evidence="1">Uncharacterized protein</fullName>
    </submittedName>
</protein>
<dbReference type="RefSeq" id="WP_190929855.1">
    <property type="nucleotide sequence ID" value="NZ_JACXJA010000027.1"/>
</dbReference>
<evidence type="ECO:0000313" key="2">
    <source>
        <dbReference type="Proteomes" id="UP000639396"/>
    </source>
</evidence>
<gene>
    <name evidence="1" type="ORF">IDH45_19810</name>
</gene>
<dbReference type="InterPro" id="IPR009097">
    <property type="entry name" value="Cyclic_Pdiesterase"/>
</dbReference>
<keyword evidence="2" id="KW-1185">Reference proteome</keyword>
<dbReference type="EMBL" id="JACXJA010000027">
    <property type="protein sequence ID" value="MBD2864233.1"/>
    <property type="molecule type" value="Genomic_DNA"/>
</dbReference>
<dbReference type="Gene3D" id="3.90.1140.10">
    <property type="entry name" value="Cyclic phosphodiesterase"/>
    <property type="match status" value="1"/>
</dbReference>
<sequence length="275" mass="31219">MTMIANPKVSGFVPVWAPFKGFSLLFDNPGDNYSKVNGYPELEKIDCRGGSPELAFYQTLWDVSREAGELACSYLFCALPLHSYHVTVWDGLNDFNVRRLPDRARLEAEQWLRSLPASFDSRNPLLTVPDGEPIGIRIEPIEFEYDCLEKWNNSSIVARLKPTDSHAEVVLKGIEKARERLNGVFEQRFGFPTAVPQYRPHVSIGYLANKQLGEKAEEAVQRLHTQLAPAISGRRLRFATIGMYGMSDMETFFRRACYEKRLQTFASRSGSNELS</sequence>
<dbReference type="AlphaFoldDB" id="A0A927CCN0"/>
<evidence type="ECO:0000313" key="1">
    <source>
        <dbReference type="EMBL" id="MBD2864233.1"/>
    </source>
</evidence>
<reference evidence="1" key="1">
    <citation type="submission" date="2020-09" db="EMBL/GenBank/DDBJ databases">
        <title>A novel bacterium of genus Paenibacillus, isolated from South China Sea.</title>
        <authorList>
            <person name="Huang H."/>
            <person name="Mo K."/>
            <person name="Hu Y."/>
        </authorList>
    </citation>
    <scope>NUCLEOTIDE SEQUENCE</scope>
    <source>
        <strain evidence="1">IB182363</strain>
    </source>
</reference>
<name>A0A927CCN0_9BACL</name>
<dbReference type="Proteomes" id="UP000639396">
    <property type="component" value="Unassembled WGS sequence"/>
</dbReference>
<proteinExistence type="predicted"/>
<organism evidence="1 2">
    <name type="scientific">Paenibacillus oceani</name>
    <dbReference type="NCBI Taxonomy" id="2772510"/>
    <lineage>
        <taxon>Bacteria</taxon>
        <taxon>Bacillati</taxon>
        <taxon>Bacillota</taxon>
        <taxon>Bacilli</taxon>
        <taxon>Bacillales</taxon>
        <taxon>Paenibacillaceae</taxon>
        <taxon>Paenibacillus</taxon>
    </lineage>
</organism>
<comment type="caution">
    <text evidence="1">The sequence shown here is derived from an EMBL/GenBank/DDBJ whole genome shotgun (WGS) entry which is preliminary data.</text>
</comment>
<accession>A0A927CCN0</accession>
<dbReference type="SUPFAM" id="SSF55144">
    <property type="entry name" value="LigT-like"/>
    <property type="match status" value="1"/>
</dbReference>